<organism evidence="3 4">
    <name type="scientific">Rotaria socialis</name>
    <dbReference type="NCBI Taxonomy" id="392032"/>
    <lineage>
        <taxon>Eukaryota</taxon>
        <taxon>Metazoa</taxon>
        <taxon>Spiralia</taxon>
        <taxon>Gnathifera</taxon>
        <taxon>Rotifera</taxon>
        <taxon>Eurotatoria</taxon>
        <taxon>Bdelloidea</taxon>
        <taxon>Philodinida</taxon>
        <taxon>Philodinidae</taxon>
        <taxon>Rotaria</taxon>
    </lineage>
</organism>
<dbReference type="AlphaFoldDB" id="A0A821ZJT8"/>
<dbReference type="InterPro" id="IPR011992">
    <property type="entry name" value="EF-hand-dom_pair"/>
</dbReference>
<dbReference type="PANTHER" id="PTHR23049">
    <property type="entry name" value="MYOSIN REGULATORY LIGHT CHAIN 2"/>
    <property type="match status" value="1"/>
</dbReference>
<evidence type="ECO:0008006" key="5">
    <source>
        <dbReference type="Google" id="ProtNLM"/>
    </source>
</evidence>
<proteinExistence type="predicted"/>
<name>A0A821ZJT8_9BILA</name>
<keyword evidence="2" id="KW-0514">Muscle protein</keyword>
<gene>
    <name evidence="3" type="ORF">QYT958_LOCUS36512</name>
</gene>
<dbReference type="SUPFAM" id="SSF47473">
    <property type="entry name" value="EF-hand"/>
    <property type="match status" value="1"/>
</dbReference>
<comment type="caution">
    <text evidence="3">The sequence shown here is derived from an EMBL/GenBank/DDBJ whole genome shotgun (WGS) entry which is preliminary data.</text>
</comment>
<dbReference type="EMBL" id="CAJOBR010029167">
    <property type="protein sequence ID" value="CAF4984700.1"/>
    <property type="molecule type" value="Genomic_DNA"/>
</dbReference>
<dbReference type="Gene3D" id="1.10.238.10">
    <property type="entry name" value="EF-hand"/>
    <property type="match status" value="1"/>
</dbReference>
<evidence type="ECO:0000313" key="3">
    <source>
        <dbReference type="EMBL" id="CAF4984700.1"/>
    </source>
</evidence>
<accession>A0A821ZJT8</accession>
<evidence type="ECO:0000256" key="1">
    <source>
        <dbReference type="ARBA" id="ARBA00022737"/>
    </source>
</evidence>
<evidence type="ECO:0000313" key="4">
    <source>
        <dbReference type="Proteomes" id="UP000663848"/>
    </source>
</evidence>
<keyword evidence="1" id="KW-0677">Repeat</keyword>
<evidence type="ECO:0000256" key="2">
    <source>
        <dbReference type="ARBA" id="ARBA00023179"/>
    </source>
</evidence>
<reference evidence="3" key="1">
    <citation type="submission" date="2021-02" db="EMBL/GenBank/DDBJ databases">
        <authorList>
            <person name="Nowell W R."/>
        </authorList>
    </citation>
    <scope>NUCLEOTIDE SEQUENCE</scope>
</reference>
<feature type="non-terminal residue" evidence="3">
    <location>
        <position position="1"/>
    </location>
</feature>
<sequence>RTGKISEERLRELLMSMGDRYTEEEVDELFKEAPIKNGLFDYQEFVNILKYGKKDQD</sequence>
<dbReference type="InterPro" id="IPR050403">
    <property type="entry name" value="Myosin_RLC"/>
</dbReference>
<dbReference type="Proteomes" id="UP000663848">
    <property type="component" value="Unassembled WGS sequence"/>
</dbReference>
<protein>
    <recommendedName>
        <fullName evidence="5">Myosin light chain</fullName>
    </recommendedName>
</protein>